<proteinExistence type="predicted"/>
<dbReference type="InterPro" id="IPR036412">
    <property type="entry name" value="HAD-like_sf"/>
</dbReference>
<organism evidence="1 2">
    <name type="scientific">Pseudonocardia humida</name>
    <dbReference type="NCBI Taxonomy" id="2800819"/>
    <lineage>
        <taxon>Bacteria</taxon>
        <taxon>Bacillati</taxon>
        <taxon>Actinomycetota</taxon>
        <taxon>Actinomycetes</taxon>
        <taxon>Pseudonocardiales</taxon>
        <taxon>Pseudonocardiaceae</taxon>
        <taxon>Pseudonocardia</taxon>
    </lineage>
</organism>
<dbReference type="PANTHER" id="PTHR43611:SF3">
    <property type="entry name" value="FLAVIN MONONUCLEOTIDE HYDROLASE 1, CHLOROPLATIC"/>
    <property type="match status" value="1"/>
</dbReference>
<name>A0ABT0ZVD7_9PSEU</name>
<dbReference type="InterPro" id="IPR006439">
    <property type="entry name" value="HAD-SF_hydro_IA"/>
</dbReference>
<accession>A0ABT0ZVD7</accession>
<dbReference type="NCBIfam" id="TIGR01509">
    <property type="entry name" value="HAD-SF-IA-v3"/>
    <property type="match status" value="1"/>
</dbReference>
<gene>
    <name evidence="1" type="ORF">KDL28_06480</name>
</gene>
<comment type="caution">
    <text evidence="1">The sequence shown here is derived from an EMBL/GenBank/DDBJ whole genome shotgun (WGS) entry which is preliminary data.</text>
</comment>
<reference evidence="1" key="1">
    <citation type="submission" date="2021-04" db="EMBL/GenBank/DDBJ databases">
        <title>Pseudonocardia sp. nov., isolated from sandy soil of mangrove forest.</title>
        <authorList>
            <person name="Zan Z."/>
            <person name="Huang R."/>
            <person name="Liu W."/>
        </authorList>
    </citation>
    <scope>NUCLEOTIDE SEQUENCE</scope>
    <source>
        <strain evidence="1">S2-4</strain>
    </source>
</reference>
<keyword evidence="1" id="KW-0378">Hydrolase</keyword>
<dbReference type="EMBL" id="JAGSOV010000012">
    <property type="protein sequence ID" value="MCO1654699.1"/>
    <property type="molecule type" value="Genomic_DNA"/>
</dbReference>
<evidence type="ECO:0000313" key="1">
    <source>
        <dbReference type="EMBL" id="MCO1654699.1"/>
    </source>
</evidence>
<dbReference type="InterPro" id="IPR023214">
    <property type="entry name" value="HAD_sf"/>
</dbReference>
<protein>
    <submittedName>
        <fullName evidence="1">HAD-IA family hydrolase</fullName>
    </submittedName>
</protein>
<dbReference type="SUPFAM" id="SSF56784">
    <property type="entry name" value="HAD-like"/>
    <property type="match status" value="1"/>
</dbReference>
<dbReference type="PANTHER" id="PTHR43611">
    <property type="entry name" value="ALPHA-D-GLUCOSE 1-PHOSPHATE PHOSPHATASE"/>
    <property type="match status" value="1"/>
</dbReference>
<dbReference type="Pfam" id="PF00702">
    <property type="entry name" value="Hydrolase"/>
    <property type="match status" value="1"/>
</dbReference>
<dbReference type="Proteomes" id="UP001165283">
    <property type="component" value="Unassembled WGS sequence"/>
</dbReference>
<dbReference type="Gene3D" id="3.40.50.1000">
    <property type="entry name" value="HAD superfamily/HAD-like"/>
    <property type="match status" value="1"/>
</dbReference>
<sequence length="119" mass="12484">MDYAGVLDRGPDLLDLVRRARAAGVSTALVTDAPAVPDDCAELFDVLVLGPAIGVRKPDPEVYRRVAAMLGRAPGECVVVDDSARNIRGARTAGAVGVHHQRDSSTITDVEILLDLPAA</sequence>
<dbReference type="GO" id="GO:0016787">
    <property type="term" value="F:hydrolase activity"/>
    <property type="evidence" value="ECO:0007669"/>
    <property type="project" value="UniProtKB-KW"/>
</dbReference>
<evidence type="ECO:0000313" key="2">
    <source>
        <dbReference type="Proteomes" id="UP001165283"/>
    </source>
</evidence>
<keyword evidence="2" id="KW-1185">Reference proteome</keyword>